<name>A0ABU9HCV6_9GAMM</name>
<keyword evidence="2" id="KW-0804">Transcription</keyword>
<dbReference type="PANTHER" id="PTHR43436:SF2">
    <property type="entry name" value="ARAC_XYLS FAMILY TRANSCRIPTIONAL REGULATOR"/>
    <property type="match status" value="1"/>
</dbReference>
<evidence type="ECO:0000259" key="3">
    <source>
        <dbReference type="PROSITE" id="PS01124"/>
    </source>
</evidence>
<feature type="domain" description="HTH araC/xylS-type" evidence="3">
    <location>
        <begin position="36"/>
        <end position="92"/>
    </location>
</feature>
<dbReference type="SUPFAM" id="SSF46689">
    <property type="entry name" value="Homeodomain-like"/>
    <property type="match status" value="1"/>
</dbReference>
<keyword evidence="1" id="KW-0805">Transcription regulation</keyword>
<dbReference type="Proteomes" id="UP001366060">
    <property type="component" value="Unassembled WGS sequence"/>
</dbReference>
<evidence type="ECO:0000313" key="5">
    <source>
        <dbReference type="Proteomes" id="UP001366060"/>
    </source>
</evidence>
<proteinExistence type="predicted"/>
<evidence type="ECO:0000256" key="1">
    <source>
        <dbReference type="ARBA" id="ARBA00023015"/>
    </source>
</evidence>
<protein>
    <recommendedName>
        <fullName evidence="3">HTH araC/xylS-type domain-containing protein</fullName>
    </recommendedName>
</protein>
<dbReference type="InterPro" id="IPR009057">
    <property type="entry name" value="Homeodomain-like_sf"/>
</dbReference>
<dbReference type="PANTHER" id="PTHR43436">
    <property type="entry name" value="ARAC-FAMILY TRANSCRIPTIONAL REGULATOR"/>
    <property type="match status" value="1"/>
</dbReference>
<keyword evidence="5" id="KW-1185">Reference proteome</keyword>
<gene>
    <name evidence="4" type="ORF">V6255_11065</name>
</gene>
<accession>A0ABU9HCV6</accession>
<evidence type="ECO:0000313" key="4">
    <source>
        <dbReference type="EMBL" id="MEL0659679.1"/>
    </source>
</evidence>
<dbReference type="RefSeq" id="WP_341628217.1">
    <property type="nucleotide sequence ID" value="NZ_JBAKBA010000024.1"/>
</dbReference>
<reference evidence="4 5" key="1">
    <citation type="submission" date="2024-02" db="EMBL/GenBank/DDBJ databases">
        <title>Bacteria isolated from the canopy kelp, Nereocystis luetkeana.</title>
        <authorList>
            <person name="Pfister C.A."/>
            <person name="Younker I.T."/>
            <person name="Light S.H."/>
        </authorList>
    </citation>
    <scope>NUCLEOTIDE SEQUENCE [LARGE SCALE GENOMIC DNA]</scope>
    <source>
        <strain evidence="4 5">TI.2.07</strain>
    </source>
</reference>
<dbReference type="EMBL" id="JBAKBA010000024">
    <property type="protein sequence ID" value="MEL0659679.1"/>
    <property type="molecule type" value="Genomic_DNA"/>
</dbReference>
<dbReference type="Gene3D" id="1.10.10.60">
    <property type="entry name" value="Homeodomain-like"/>
    <property type="match status" value="1"/>
</dbReference>
<comment type="caution">
    <text evidence="4">The sequence shown here is derived from an EMBL/GenBank/DDBJ whole genome shotgun (WGS) entry which is preliminary data.</text>
</comment>
<organism evidence="4 5">
    <name type="scientific">Psychromonas arctica</name>
    <dbReference type="NCBI Taxonomy" id="168275"/>
    <lineage>
        <taxon>Bacteria</taxon>
        <taxon>Pseudomonadati</taxon>
        <taxon>Pseudomonadota</taxon>
        <taxon>Gammaproteobacteria</taxon>
        <taxon>Alteromonadales</taxon>
        <taxon>Psychromonadaceae</taxon>
        <taxon>Psychromonas</taxon>
    </lineage>
</organism>
<sequence>MIDLAVSQLITRLLRHQTRDFIIGHRLVQPDHNGINNVIDHLHKNLREEIDIDNLSKISCMSCTRFFNEFKQRIGTTPREFLFQLRLKKAAD</sequence>
<dbReference type="PROSITE" id="PS01124">
    <property type="entry name" value="HTH_ARAC_FAMILY_2"/>
    <property type="match status" value="1"/>
</dbReference>
<evidence type="ECO:0000256" key="2">
    <source>
        <dbReference type="ARBA" id="ARBA00023163"/>
    </source>
</evidence>
<dbReference type="InterPro" id="IPR018060">
    <property type="entry name" value="HTH_AraC"/>
</dbReference>